<gene>
    <name evidence="3" type="ORF">J1605_012619</name>
</gene>
<dbReference type="EMBL" id="JAIQCJ010002216">
    <property type="protein sequence ID" value="KAJ8779423.1"/>
    <property type="molecule type" value="Genomic_DNA"/>
</dbReference>
<dbReference type="Pfam" id="PF04218">
    <property type="entry name" value="CENP-B_N"/>
    <property type="match status" value="1"/>
</dbReference>
<comment type="caution">
    <text evidence="3">The sequence shown here is derived from an EMBL/GenBank/DDBJ whole genome shotgun (WGS) entry which is preliminary data.</text>
</comment>
<organism evidence="3 4">
    <name type="scientific">Eschrichtius robustus</name>
    <name type="common">California gray whale</name>
    <name type="synonym">Eschrichtius gibbosus</name>
    <dbReference type="NCBI Taxonomy" id="9764"/>
    <lineage>
        <taxon>Eukaryota</taxon>
        <taxon>Metazoa</taxon>
        <taxon>Chordata</taxon>
        <taxon>Craniata</taxon>
        <taxon>Vertebrata</taxon>
        <taxon>Euteleostomi</taxon>
        <taxon>Mammalia</taxon>
        <taxon>Eutheria</taxon>
        <taxon>Laurasiatheria</taxon>
        <taxon>Artiodactyla</taxon>
        <taxon>Whippomorpha</taxon>
        <taxon>Cetacea</taxon>
        <taxon>Mysticeti</taxon>
        <taxon>Eschrichtiidae</taxon>
        <taxon>Eschrichtius</taxon>
    </lineage>
</organism>
<name>A0AB34GK71_ESCRO</name>
<evidence type="ECO:0000313" key="4">
    <source>
        <dbReference type="Proteomes" id="UP001159641"/>
    </source>
</evidence>
<dbReference type="AlphaFoldDB" id="A0AB34GK71"/>
<feature type="compositionally biased region" description="Acidic residues" evidence="1">
    <location>
        <begin position="165"/>
        <end position="174"/>
    </location>
</feature>
<keyword evidence="4" id="KW-1185">Reference proteome</keyword>
<evidence type="ECO:0000313" key="3">
    <source>
        <dbReference type="EMBL" id="KAJ8779423.1"/>
    </source>
</evidence>
<evidence type="ECO:0000256" key="1">
    <source>
        <dbReference type="SAM" id="MobiDB-lite"/>
    </source>
</evidence>
<dbReference type="InterPro" id="IPR007889">
    <property type="entry name" value="HTH_Psq"/>
</dbReference>
<protein>
    <recommendedName>
        <fullName evidence="2">HTH psq-type domain-containing protein</fullName>
    </recommendedName>
</protein>
<reference evidence="3 4" key="1">
    <citation type="submission" date="2022-11" db="EMBL/GenBank/DDBJ databases">
        <title>Whole genome sequence of Eschrichtius robustus ER-17-0199.</title>
        <authorList>
            <person name="Bruniche-Olsen A."/>
            <person name="Black A.N."/>
            <person name="Fields C.J."/>
            <person name="Walden K."/>
            <person name="Dewoody J.A."/>
        </authorList>
    </citation>
    <scope>NUCLEOTIDE SEQUENCE [LARGE SCALE GENOMIC DNA]</scope>
    <source>
        <strain evidence="3">ER-17-0199</strain>
        <tissue evidence="3">Blubber</tissue>
    </source>
</reference>
<dbReference type="SUPFAM" id="SSF46689">
    <property type="entry name" value="Homeodomain-like"/>
    <property type="match status" value="1"/>
</dbReference>
<dbReference type="GO" id="GO:0003677">
    <property type="term" value="F:DNA binding"/>
    <property type="evidence" value="ECO:0007669"/>
    <property type="project" value="InterPro"/>
</dbReference>
<feature type="domain" description="HTH psq-type" evidence="2">
    <location>
        <begin position="18"/>
        <end position="65"/>
    </location>
</feature>
<feature type="region of interest" description="Disordered" evidence="1">
    <location>
        <begin position="160"/>
        <end position="182"/>
    </location>
</feature>
<dbReference type="Proteomes" id="UP001159641">
    <property type="component" value="Unassembled WGS sequence"/>
</dbReference>
<evidence type="ECO:0000259" key="2">
    <source>
        <dbReference type="Pfam" id="PF04218"/>
    </source>
</evidence>
<accession>A0AB34GK71</accession>
<dbReference type="Gene3D" id="1.10.10.60">
    <property type="entry name" value="Homeodomain-like"/>
    <property type="match status" value="1"/>
</dbReference>
<sequence>MSGSKRKSRGDVAGTVKKRQAIMMETKVKIIERVERGKKMLDIAHSYNMNHSTIGTIIKNKDKIMEHVKSAVLMMLTKYQRSMEKVCGHHEWGLEEPCPQFVHDFYGFEKVDEKSKEAFSNIVTLSKKLELNLQEDDFIELLAVQCEELTNEDLMELEAQRKDEEGQEEEEEGTEELKRFTTQKMARESSLFEEALLVFEVQDPNIEW</sequence>
<proteinExistence type="predicted"/>
<dbReference type="InterPro" id="IPR009057">
    <property type="entry name" value="Homeodomain-like_sf"/>
</dbReference>